<evidence type="ECO:0000313" key="3">
    <source>
        <dbReference type="EMBL" id="KRM28979.1"/>
    </source>
</evidence>
<evidence type="ECO:0000256" key="1">
    <source>
        <dbReference type="SAM" id="Coils"/>
    </source>
</evidence>
<dbReference type="Proteomes" id="UP000050949">
    <property type="component" value="Unassembled WGS sequence"/>
</dbReference>
<sequence>MNAQDELNQIESTLHHLEQERLTATRQMGTQSGQLRQLADKFEQTLQQTSEQIATQLDRLTKLADDSQKTSDDLDAGIASDQQAIDEPPDFDGQIQALQERIDDINRTTIPNHQQELQPLLTEQKDQRHQQSLLQDKMQGIVAEENRIAIKIRKAKNLEEMIALTAEQQGSIDSLRGQREDLTNQIGQIQATLHDGQAAIDAVNKKIEAARDQVKTWDTQRSQLQEAKRRRPAQVARLKQQIASLEKQKEQVNRTAQAIDDQHQQARDVQNTLSEQLATIQPLLNVLSKDVAGMETIPNIPQAAPRVSSAGSAPSAPPLHAAPLTAPTPAQQPAPQTKVRPAALVFPMLPRDPAQAAILRGVVGRLLQAGEQSVHLYTTAYEEEDSARLLQLLGNEQPQSLAWTNMYTALRQTKQPAAAPAKLNLQPDWHTQGTPDNATVEYLDGQNNLMARVQYRSNGSVRMVTYFNLPGNAQRRDFWDAAGHVAVTQSINANTGRVTNENFYRVDGSVVLIKEYGTDAEHIHVLDEQRNVIQELASDVELAAWWLSQILPADSQLITEADPMLVLNKALQARTDMTLVPILTPESTPQAWAEILGGDLAIQTAYVSDPNLLAAARTTLPETDIETL</sequence>
<feature type="coiled-coil region" evidence="1">
    <location>
        <begin position="7"/>
        <end position="59"/>
    </location>
</feature>
<dbReference type="eggNOG" id="COG1196">
    <property type="taxonomic scope" value="Bacteria"/>
</dbReference>
<proteinExistence type="predicted"/>
<dbReference type="OrthoDB" id="2275418at2"/>
<accession>A0A0R1XR07</accession>
<name>A0A0R1XR07_9LACO</name>
<reference evidence="3 4" key="1">
    <citation type="journal article" date="2015" name="Genome Announc.">
        <title>Expanding the biotechnology potential of lactobacilli through comparative genomics of 213 strains and associated genera.</title>
        <authorList>
            <person name="Sun Z."/>
            <person name="Harris H.M."/>
            <person name="McCann A."/>
            <person name="Guo C."/>
            <person name="Argimon S."/>
            <person name="Zhang W."/>
            <person name="Yang X."/>
            <person name="Jeffery I.B."/>
            <person name="Cooney J.C."/>
            <person name="Kagawa T.F."/>
            <person name="Liu W."/>
            <person name="Song Y."/>
            <person name="Salvetti E."/>
            <person name="Wrobel A."/>
            <person name="Rasinkangas P."/>
            <person name="Parkhill J."/>
            <person name="Rea M.C."/>
            <person name="O'Sullivan O."/>
            <person name="Ritari J."/>
            <person name="Douillard F.P."/>
            <person name="Paul Ross R."/>
            <person name="Yang R."/>
            <person name="Briner A.E."/>
            <person name="Felis G.E."/>
            <person name="de Vos W.M."/>
            <person name="Barrangou R."/>
            <person name="Klaenhammer T.R."/>
            <person name="Caufield P.W."/>
            <person name="Cui Y."/>
            <person name="Zhang H."/>
            <person name="O'Toole P.W."/>
        </authorList>
    </citation>
    <scope>NUCLEOTIDE SEQUENCE [LARGE SCALE GENOMIC DNA]</scope>
    <source>
        <strain evidence="3 4">DSM 16991</strain>
    </source>
</reference>
<dbReference type="PATRIC" id="fig|1122147.4.peg.1179"/>
<dbReference type="AlphaFoldDB" id="A0A0R1XR07"/>
<dbReference type="RefSeq" id="WP_027827825.1">
    <property type="nucleotide sequence ID" value="NZ_AUEH01000007.1"/>
</dbReference>
<gene>
    <name evidence="3" type="ORF">FC91_GL001141</name>
</gene>
<feature type="compositionally biased region" description="Low complexity" evidence="2">
    <location>
        <begin position="304"/>
        <end position="337"/>
    </location>
</feature>
<dbReference type="Gene3D" id="1.10.287.1490">
    <property type="match status" value="1"/>
</dbReference>
<dbReference type="EMBL" id="AZFW01000020">
    <property type="protein sequence ID" value="KRM28979.1"/>
    <property type="molecule type" value="Genomic_DNA"/>
</dbReference>
<keyword evidence="1" id="KW-0175">Coiled coil</keyword>
<evidence type="ECO:0000256" key="2">
    <source>
        <dbReference type="SAM" id="MobiDB-lite"/>
    </source>
</evidence>
<feature type="region of interest" description="Disordered" evidence="2">
    <location>
        <begin position="304"/>
        <end position="338"/>
    </location>
</feature>
<evidence type="ECO:0000313" key="4">
    <source>
        <dbReference type="Proteomes" id="UP000050949"/>
    </source>
</evidence>
<protein>
    <submittedName>
        <fullName evidence="3">Uncharacterized protein</fullName>
    </submittedName>
</protein>
<feature type="coiled-coil region" evidence="1">
    <location>
        <begin position="141"/>
        <end position="265"/>
    </location>
</feature>
<comment type="caution">
    <text evidence="3">The sequence shown here is derived from an EMBL/GenBank/DDBJ whole genome shotgun (WGS) entry which is preliminary data.</text>
</comment>
<organism evidence="3 4">
    <name type="scientific">Schleiferilactobacillus harbinensis DSM 16991</name>
    <dbReference type="NCBI Taxonomy" id="1122147"/>
    <lineage>
        <taxon>Bacteria</taxon>
        <taxon>Bacillati</taxon>
        <taxon>Bacillota</taxon>
        <taxon>Bacilli</taxon>
        <taxon>Lactobacillales</taxon>
        <taxon>Lactobacillaceae</taxon>
        <taxon>Schleiferilactobacillus</taxon>
    </lineage>
</organism>